<evidence type="ECO:0000256" key="10">
    <source>
        <dbReference type="HAMAP-Rule" id="MF_00255"/>
    </source>
</evidence>
<evidence type="ECO:0000313" key="12">
    <source>
        <dbReference type="EMBL" id="KEP27061.1"/>
    </source>
</evidence>
<dbReference type="OrthoDB" id="9775440at2"/>
<comment type="caution">
    <text evidence="12">The sequence shown here is derived from an EMBL/GenBank/DDBJ whole genome shotgun (WGS) entry which is preliminary data.</text>
</comment>
<dbReference type="PANTHER" id="PTHR30075">
    <property type="entry name" value="GLYCYL-TRNA SYNTHETASE"/>
    <property type="match status" value="1"/>
</dbReference>
<dbReference type="GO" id="GO:0005524">
    <property type="term" value="F:ATP binding"/>
    <property type="evidence" value="ECO:0007669"/>
    <property type="project" value="UniProtKB-UniRule"/>
</dbReference>
<dbReference type="AlphaFoldDB" id="A0A081LCT5"/>
<dbReference type="HAMAP" id="MF_00255">
    <property type="entry name" value="Gly_tRNA_synth_beta"/>
    <property type="match status" value="1"/>
</dbReference>
<comment type="subunit">
    <text evidence="10">Tetramer of two alpha and two beta subunits.</text>
</comment>
<name>A0A081LCT5_9BACI</name>
<dbReference type="InterPro" id="IPR006194">
    <property type="entry name" value="Gly-tRNA-synth_heterodimer"/>
</dbReference>
<evidence type="ECO:0000256" key="2">
    <source>
        <dbReference type="ARBA" id="ARBA00008226"/>
    </source>
</evidence>
<comment type="similarity">
    <text evidence="2 10">Belongs to the class-II aminoacyl-tRNA synthetase family.</text>
</comment>
<keyword evidence="3 10" id="KW-0963">Cytoplasm</keyword>
<evidence type="ECO:0000256" key="1">
    <source>
        <dbReference type="ARBA" id="ARBA00004496"/>
    </source>
</evidence>
<dbReference type="Pfam" id="PF02092">
    <property type="entry name" value="tRNA_synt_2f"/>
    <property type="match status" value="1"/>
</dbReference>
<dbReference type="GO" id="GO:0004814">
    <property type="term" value="F:arginine-tRNA ligase activity"/>
    <property type="evidence" value="ECO:0007669"/>
    <property type="project" value="InterPro"/>
</dbReference>
<keyword evidence="5 10" id="KW-0547">Nucleotide-binding</keyword>
<keyword evidence="7 10" id="KW-0648">Protein biosynthesis</keyword>
<dbReference type="EC" id="6.1.1.14" evidence="10"/>
<accession>A0A081LCT5</accession>
<keyword evidence="6 10" id="KW-0067">ATP-binding</keyword>
<dbReference type="GO" id="GO:0004820">
    <property type="term" value="F:glycine-tRNA ligase activity"/>
    <property type="evidence" value="ECO:0007669"/>
    <property type="project" value="UniProtKB-UniRule"/>
</dbReference>
<dbReference type="RefSeq" id="WP_034319500.1">
    <property type="nucleotide sequence ID" value="NZ_JOTP01000005.1"/>
</dbReference>
<dbReference type="Proteomes" id="UP000028091">
    <property type="component" value="Unassembled WGS sequence"/>
</dbReference>
<dbReference type="NCBIfam" id="TIGR00211">
    <property type="entry name" value="glyS"/>
    <property type="match status" value="1"/>
</dbReference>
<keyword evidence="4 10" id="KW-0436">Ligase</keyword>
<sequence>MNKQDVLLEIGLEEMPARFMPESTKQLGEKVKAWFETQNISFEDVVLFNSPRRLAVLVKGVAEKQEDIKEEAKGPAKKIAQDAEGNWTKAAEGFARGQGASTDDLYFKEIKGVDYVHVQKFQEGKQVKNLLPALGEIAASLSFPKNMRWGSKDLRYIRPIKWIVCLFGQEIVPVEIAGVKSGRETRGHRFLGKTASIDSPASYEQTLHDQFVIADSDKRKQWITEQLNALSSEKGWVIPVDPELLEEVNDLVEYPTVLFGSFEEEFLALPEEVLVTTMKEHQRYFPVKNEQGELLPHFITVRNGNSEALENVARGNEKVLRARLSDAAFFYKEDEKLVIEDNIKKLDKVVFHEKLGTIGDKLKRVTDIATRLAAHVGADDETTKRVARAASISKFDLVTQMVYEFPELQGIMGEKYAKALGEHEEVAKSINEHYMPRFAGDKAPSTLIGAIVAVADKLDSICSFFSIDVIPTGSQDPYGLRRQASGIVQILLDRHWNVTFKELLALAQVETQHEAALIEFLTQRLKYVLQAEHIRHDVVDAVLDVENIEPYAVVKKAAVLEESVKQESFKETAEALGRVISISKKGKDTEIQPALFENEYEQKLFEAYQQVEKAVKEHVAAGQYNSALKALDTLKAPIVHYFDHTMVHADDEKLKQNRLAQMVKLAKVIQSFANMNNLIVK</sequence>
<evidence type="ECO:0000313" key="13">
    <source>
        <dbReference type="Proteomes" id="UP000028091"/>
    </source>
</evidence>
<gene>
    <name evidence="10" type="primary">glyS</name>
    <name evidence="12" type="ORF">BA70_15360</name>
</gene>
<dbReference type="GO" id="GO:0006420">
    <property type="term" value="P:arginyl-tRNA aminoacylation"/>
    <property type="evidence" value="ECO:0007669"/>
    <property type="project" value="InterPro"/>
</dbReference>
<comment type="catalytic activity">
    <reaction evidence="9 10">
        <text>tRNA(Gly) + glycine + ATP = glycyl-tRNA(Gly) + AMP + diphosphate</text>
        <dbReference type="Rhea" id="RHEA:16013"/>
        <dbReference type="Rhea" id="RHEA-COMP:9664"/>
        <dbReference type="Rhea" id="RHEA-COMP:9683"/>
        <dbReference type="ChEBI" id="CHEBI:30616"/>
        <dbReference type="ChEBI" id="CHEBI:33019"/>
        <dbReference type="ChEBI" id="CHEBI:57305"/>
        <dbReference type="ChEBI" id="CHEBI:78442"/>
        <dbReference type="ChEBI" id="CHEBI:78522"/>
        <dbReference type="ChEBI" id="CHEBI:456215"/>
        <dbReference type="EC" id="6.1.1.14"/>
    </reaction>
</comment>
<dbReference type="InterPro" id="IPR015944">
    <property type="entry name" value="Gly-tRNA-synth_bsu"/>
</dbReference>
<evidence type="ECO:0000256" key="6">
    <source>
        <dbReference type="ARBA" id="ARBA00022840"/>
    </source>
</evidence>
<dbReference type="PANTHER" id="PTHR30075:SF2">
    <property type="entry name" value="GLYCINE--TRNA LIGASE, CHLOROPLASTIC_MITOCHONDRIAL 2"/>
    <property type="match status" value="1"/>
</dbReference>
<dbReference type="GO" id="GO:0006426">
    <property type="term" value="P:glycyl-tRNA aminoacylation"/>
    <property type="evidence" value="ECO:0007669"/>
    <property type="project" value="UniProtKB-UniRule"/>
</dbReference>
<organism evidence="12 13">
    <name type="scientific">Bacillus zhangzhouensis</name>
    <dbReference type="NCBI Taxonomy" id="1178540"/>
    <lineage>
        <taxon>Bacteria</taxon>
        <taxon>Bacillati</taxon>
        <taxon>Bacillota</taxon>
        <taxon>Bacilli</taxon>
        <taxon>Bacillales</taxon>
        <taxon>Bacillaceae</taxon>
        <taxon>Bacillus</taxon>
    </lineage>
</organism>
<evidence type="ECO:0000259" key="11">
    <source>
        <dbReference type="Pfam" id="PF05746"/>
    </source>
</evidence>
<reference evidence="12 13" key="1">
    <citation type="submission" date="2012-09" db="EMBL/GenBank/DDBJ databases">
        <title>Genome Sequence of Bacillus sp. DW5-4.</title>
        <authorList>
            <person name="Lai Q."/>
            <person name="Liu Y."/>
            <person name="Shao Z."/>
        </authorList>
    </citation>
    <scope>NUCLEOTIDE SEQUENCE [LARGE SCALE GENOMIC DNA]</scope>
    <source>
        <strain evidence="12 13">DW5-4</strain>
    </source>
</reference>
<keyword evidence="8 10" id="KW-0030">Aminoacyl-tRNA synthetase</keyword>
<dbReference type="EMBL" id="JOTP01000005">
    <property type="protein sequence ID" value="KEP27061.1"/>
    <property type="molecule type" value="Genomic_DNA"/>
</dbReference>
<dbReference type="PROSITE" id="PS50861">
    <property type="entry name" value="AA_TRNA_LIGASE_II_GLYAB"/>
    <property type="match status" value="1"/>
</dbReference>
<dbReference type="SUPFAM" id="SSF109604">
    <property type="entry name" value="HD-domain/PDEase-like"/>
    <property type="match status" value="1"/>
</dbReference>
<protein>
    <recommendedName>
        <fullName evidence="10">Glycine--tRNA ligase beta subunit</fullName>
        <ecNumber evidence="10">6.1.1.14</ecNumber>
    </recommendedName>
    <alternativeName>
        <fullName evidence="10">Glycyl-tRNA synthetase beta subunit</fullName>
        <shortName evidence="10">GlyRS</shortName>
    </alternativeName>
</protein>
<keyword evidence="13" id="KW-1185">Reference proteome</keyword>
<dbReference type="GO" id="GO:0005829">
    <property type="term" value="C:cytosol"/>
    <property type="evidence" value="ECO:0007669"/>
    <property type="project" value="TreeGrafter"/>
</dbReference>
<evidence type="ECO:0000256" key="7">
    <source>
        <dbReference type="ARBA" id="ARBA00022917"/>
    </source>
</evidence>
<feature type="domain" description="DALR anticodon binding" evidence="11">
    <location>
        <begin position="575"/>
        <end position="671"/>
    </location>
</feature>
<evidence type="ECO:0000256" key="4">
    <source>
        <dbReference type="ARBA" id="ARBA00022598"/>
    </source>
</evidence>
<dbReference type="Pfam" id="PF05746">
    <property type="entry name" value="DALR_1"/>
    <property type="match status" value="1"/>
</dbReference>
<dbReference type="InterPro" id="IPR008909">
    <property type="entry name" value="DALR_anticod-bd"/>
</dbReference>
<evidence type="ECO:0000256" key="5">
    <source>
        <dbReference type="ARBA" id="ARBA00022741"/>
    </source>
</evidence>
<dbReference type="PRINTS" id="PR01045">
    <property type="entry name" value="TRNASYNTHGB"/>
</dbReference>
<comment type="subcellular location">
    <subcellularLocation>
        <location evidence="1 10">Cytoplasm</location>
    </subcellularLocation>
</comment>
<proteinExistence type="inferred from homology"/>
<evidence type="ECO:0000256" key="3">
    <source>
        <dbReference type="ARBA" id="ARBA00022490"/>
    </source>
</evidence>
<evidence type="ECO:0000256" key="8">
    <source>
        <dbReference type="ARBA" id="ARBA00023146"/>
    </source>
</evidence>
<evidence type="ECO:0000256" key="9">
    <source>
        <dbReference type="ARBA" id="ARBA00047937"/>
    </source>
</evidence>
<dbReference type="eggNOG" id="COG0751">
    <property type="taxonomic scope" value="Bacteria"/>
</dbReference>